<reference evidence="1 2" key="1">
    <citation type="submission" date="2020-05" db="EMBL/GenBank/DDBJ databases">
        <title>Identification and distribution of gene clusters putatively required for synthesis of sphingolipid metabolism inhibitors in phylogenetically diverse species of the filamentous fungus Fusarium.</title>
        <authorList>
            <person name="Kim H.-S."/>
            <person name="Busman M."/>
            <person name="Brown D.W."/>
            <person name="Divon H."/>
            <person name="Uhlig S."/>
            <person name="Proctor R.H."/>
        </authorList>
    </citation>
    <scope>NUCLEOTIDE SEQUENCE [LARGE SCALE GENOMIC DNA]</scope>
    <source>
        <strain evidence="1 2">NRRL 66235</strain>
    </source>
</reference>
<accession>A0A8H5YFG6</accession>
<keyword evidence="2" id="KW-1185">Reference proteome</keyword>
<evidence type="ECO:0000313" key="2">
    <source>
        <dbReference type="Proteomes" id="UP000544331"/>
    </source>
</evidence>
<dbReference type="EMBL" id="JAAOAN010000316">
    <property type="protein sequence ID" value="KAF5711124.1"/>
    <property type="molecule type" value="Genomic_DNA"/>
</dbReference>
<keyword evidence="1" id="KW-0808">Transferase</keyword>
<proteinExistence type="predicted"/>
<dbReference type="AlphaFoldDB" id="A0A8H5YFG6"/>
<comment type="caution">
    <text evidence="1">The sequence shown here is derived from an EMBL/GenBank/DDBJ whole genome shotgun (WGS) entry which is preliminary data.</text>
</comment>
<gene>
    <name evidence="1" type="ORF">FMUND_9128</name>
</gene>
<evidence type="ECO:0000313" key="1">
    <source>
        <dbReference type="EMBL" id="KAF5711124.1"/>
    </source>
</evidence>
<dbReference type="OrthoDB" id="10003767at2759"/>
<dbReference type="GO" id="GO:0016740">
    <property type="term" value="F:transferase activity"/>
    <property type="evidence" value="ECO:0007669"/>
    <property type="project" value="UniProtKB-KW"/>
</dbReference>
<sequence length="152" mass="17391">MLSAIVQRFRMRWVSFFAYFSSFWDQLLQLSYSFTPQAFGDQNLSNNAKNEVHTPELSKSATDTSASSIQFPAVTEDQSIQARRAFIESLDLSTIYALASKYNNNKSCRVVNKASRSFNVCFFVELAADESHWVVRIPIEPAVNNPWHKFYG</sequence>
<name>A0A8H5YFG6_9HYPO</name>
<protein>
    <submittedName>
        <fullName evidence="1">Phosphotransferase enzyme family</fullName>
    </submittedName>
</protein>
<dbReference type="Proteomes" id="UP000544331">
    <property type="component" value="Unassembled WGS sequence"/>
</dbReference>
<organism evidence="1 2">
    <name type="scientific">Fusarium mundagurra</name>
    <dbReference type="NCBI Taxonomy" id="1567541"/>
    <lineage>
        <taxon>Eukaryota</taxon>
        <taxon>Fungi</taxon>
        <taxon>Dikarya</taxon>
        <taxon>Ascomycota</taxon>
        <taxon>Pezizomycotina</taxon>
        <taxon>Sordariomycetes</taxon>
        <taxon>Hypocreomycetidae</taxon>
        <taxon>Hypocreales</taxon>
        <taxon>Nectriaceae</taxon>
        <taxon>Fusarium</taxon>
        <taxon>Fusarium fujikuroi species complex</taxon>
    </lineage>
</organism>